<feature type="compositionally biased region" description="Low complexity" evidence="1">
    <location>
        <begin position="151"/>
        <end position="162"/>
    </location>
</feature>
<proteinExistence type="predicted"/>
<dbReference type="AlphaFoldDB" id="A0A167WG48"/>
<dbReference type="Proteomes" id="UP000076874">
    <property type="component" value="Unassembled WGS sequence"/>
</dbReference>
<evidence type="ECO:0000313" key="4">
    <source>
        <dbReference type="Proteomes" id="UP000076874"/>
    </source>
</evidence>
<dbReference type="Gene3D" id="3.30.1520.10">
    <property type="entry name" value="Phox-like domain"/>
    <property type="match status" value="1"/>
</dbReference>
<gene>
    <name evidence="3" type="ORF">SPI_03911</name>
</gene>
<sequence>MAASASASGTTVTAQLAVANNQKQKNEGATQTRTPPATACVSMGGSRLLNGGAASRMESDRNHDSGATGNDDDFDEAASFSPYFGRGDRDENSLAQHADQLGGALHENESGALPPSPLSPPTQTSRSSAYLQQTAAFLFGTPDRAQPPTSPITVSSPSQPLTQPTPQPAPPYWTHSRTRPQSHNLDSPPPTTTSATPSKGATITFHSPTRPSPTSALRRSHAGAAIDTAPFSPESPTWPAYAAAASSPLASAATSSLASALDGYPSHRRDTSTSSSMLNLHLITLQDNEAAETNERGSQDAACSGVGSLCSGGSTIAPSGAVNAAAQRCWARRVELTSYVVVHGGDGGGGGINGGVGGGAFCIHKRYSEFDTLRRRLIASFPQAGSGGALPPLPPKSLLGKFRPAFLEQRRLGLQYFLK</sequence>
<dbReference type="STRING" id="1081102.A0A167WG48"/>
<accession>A0A167WG48</accession>
<dbReference type="SUPFAM" id="SSF64268">
    <property type="entry name" value="PX domain"/>
    <property type="match status" value="1"/>
</dbReference>
<dbReference type="PROSITE" id="PS50195">
    <property type="entry name" value="PX"/>
    <property type="match status" value="1"/>
</dbReference>
<keyword evidence="4" id="KW-1185">Reference proteome</keyword>
<dbReference type="InterPro" id="IPR036871">
    <property type="entry name" value="PX_dom_sf"/>
</dbReference>
<dbReference type="EMBL" id="AZHD01000005">
    <property type="protein sequence ID" value="OAA63748.1"/>
    <property type="molecule type" value="Genomic_DNA"/>
</dbReference>
<dbReference type="Pfam" id="PF00787">
    <property type="entry name" value="PX"/>
    <property type="match status" value="1"/>
</dbReference>
<evidence type="ECO:0000313" key="3">
    <source>
        <dbReference type="EMBL" id="OAA63748.1"/>
    </source>
</evidence>
<dbReference type="InterPro" id="IPR001683">
    <property type="entry name" value="PX_dom"/>
</dbReference>
<evidence type="ECO:0000256" key="1">
    <source>
        <dbReference type="SAM" id="MobiDB-lite"/>
    </source>
</evidence>
<dbReference type="OrthoDB" id="10254720at2759"/>
<feature type="compositionally biased region" description="Polar residues" evidence="1">
    <location>
        <begin position="199"/>
        <end position="217"/>
    </location>
</feature>
<dbReference type="GO" id="GO:0035091">
    <property type="term" value="F:phosphatidylinositol binding"/>
    <property type="evidence" value="ECO:0007669"/>
    <property type="project" value="InterPro"/>
</dbReference>
<feature type="region of interest" description="Disordered" evidence="1">
    <location>
        <begin position="18"/>
        <end position="221"/>
    </location>
</feature>
<reference evidence="3 4" key="1">
    <citation type="journal article" date="2016" name="Genome Biol. Evol.">
        <title>Divergent and convergent evolution of fungal pathogenicity.</title>
        <authorList>
            <person name="Shang Y."/>
            <person name="Xiao G."/>
            <person name="Zheng P."/>
            <person name="Cen K."/>
            <person name="Zhan S."/>
            <person name="Wang C."/>
        </authorList>
    </citation>
    <scope>NUCLEOTIDE SEQUENCE [LARGE SCALE GENOMIC DNA]</scope>
    <source>
        <strain evidence="3 4">RCEF 264</strain>
    </source>
</reference>
<feature type="domain" description="PX" evidence="2">
    <location>
        <begin position="317"/>
        <end position="419"/>
    </location>
</feature>
<organism evidence="3 4">
    <name type="scientific">Niveomyces insectorum RCEF 264</name>
    <dbReference type="NCBI Taxonomy" id="1081102"/>
    <lineage>
        <taxon>Eukaryota</taxon>
        <taxon>Fungi</taxon>
        <taxon>Dikarya</taxon>
        <taxon>Ascomycota</taxon>
        <taxon>Pezizomycotina</taxon>
        <taxon>Sordariomycetes</taxon>
        <taxon>Hypocreomycetidae</taxon>
        <taxon>Hypocreales</taxon>
        <taxon>Cordycipitaceae</taxon>
        <taxon>Niveomyces</taxon>
    </lineage>
</organism>
<name>A0A167WG48_9HYPO</name>
<comment type="caution">
    <text evidence="3">The sequence shown here is derived from an EMBL/GenBank/DDBJ whole genome shotgun (WGS) entry which is preliminary data.</text>
</comment>
<evidence type="ECO:0000259" key="2">
    <source>
        <dbReference type="PROSITE" id="PS50195"/>
    </source>
</evidence>
<feature type="compositionally biased region" description="Polar residues" evidence="1">
    <location>
        <begin position="18"/>
        <end position="35"/>
    </location>
</feature>
<protein>
    <submittedName>
        <fullName evidence="3">Phox-domain containing protein</fullName>
    </submittedName>
</protein>